<dbReference type="EMBL" id="CP032228">
    <property type="protein sequence ID" value="QFI63993.1"/>
    <property type="molecule type" value="Genomic_DNA"/>
</dbReference>
<protein>
    <submittedName>
        <fullName evidence="2">Uncharacterized protein</fullName>
    </submittedName>
</protein>
<evidence type="ECO:0000313" key="3">
    <source>
        <dbReference type="Proteomes" id="UP000325385"/>
    </source>
</evidence>
<feature type="transmembrane region" description="Helical" evidence="1">
    <location>
        <begin position="356"/>
        <end position="373"/>
    </location>
</feature>
<evidence type="ECO:0000313" key="2">
    <source>
        <dbReference type="EMBL" id="QFI63993.1"/>
    </source>
</evidence>
<dbReference type="GeneID" id="69698129"/>
<feature type="transmembrane region" description="Helical" evidence="1">
    <location>
        <begin position="323"/>
        <end position="344"/>
    </location>
</feature>
<feature type="transmembrane region" description="Helical" evidence="1">
    <location>
        <begin position="379"/>
        <end position="400"/>
    </location>
</feature>
<feature type="transmembrane region" description="Helical" evidence="1">
    <location>
        <begin position="116"/>
        <end position="137"/>
    </location>
</feature>
<evidence type="ECO:0000256" key="1">
    <source>
        <dbReference type="SAM" id="Phobius"/>
    </source>
</evidence>
<proteinExistence type="predicted"/>
<dbReference type="AlphaFoldDB" id="A0A5P6NFN3"/>
<gene>
    <name evidence="2" type="ORF">D0Y83_12480</name>
</gene>
<keyword evidence="1" id="KW-1133">Transmembrane helix</keyword>
<feature type="transmembrane region" description="Helical" evidence="1">
    <location>
        <begin position="175"/>
        <end position="199"/>
    </location>
</feature>
<name>A0A5P6NFN3_9SPHN</name>
<feature type="transmembrane region" description="Helical" evidence="1">
    <location>
        <begin position="149"/>
        <end position="169"/>
    </location>
</feature>
<organism evidence="2 3">
    <name type="scientific">Qipengyuania flava</name>
    <dbReference type="NCBI Taxonomy" id="192812"/>
    <lineage>
        <taxon>Bacteria</taxon>
        <taxon>Pseudomonadati</taxon>
        <taxon>Pseudomonadota</taxon>
        <taxon>Alphaproteobacteria</taxon>
        <taxon>Sphingomonadales</taxon>
        <taxon>Erythrobacteraceae</taxon>
        <taxon>Qipengyuania</taxon>
    </lineage>
</organism>
<keyword evidence="1" id="KW-0812">Transmembrane</keyword>
<feature type="transmembrane region" description="Helical" evidence="1">
    <location>
        <begin position="48"/>
        <end position="66"/>
    </location>
</feature>
<reference evidence="3" key="1">
    <citation type="submission" date="2018-09" db="EMBL/GenBank/DDBJ databases">
        <title>Nocardia yunnanensis sp. nov., an actinomycete isolated from a soil sample.</title>
        <authorList>
            <person name="Zhang J."/>
        </authorList>
    </citation>
    <scope>NUCLEOTIDE SEQUENCE [LARGE SCALE GENOMIC DNA]</scope>
    <source>
        <strain evidence="3">21-3</strain>
    </source>
</reference>
<feature type="transmembrane region" description="Helical" evidence="1">
    <location>
        <begin position="293"/>
        <end position="311"/>
    </location>
</feature>
<feature type="transmembrane region" description="Helical" evidence="1">
    <location>
        <begin position="21"/>
        <end position="42"/>
    </location>
</feature>
<sequence length="409" mass="44597">MPPALLQKLLRRFERNRTVTISIGFNQGASFVSALLLVTMLADHPLQYAIALLAFAGFVSGAAASNTTARIYANLKHAVNPESIARLALLLFCFEQVCSLLLTSIVIVVFAPMTNFVTPLQAILLGASASSGSLLAFSKYNAKALTRLNYFRGSIVVLRTTLILAAASWGKGEAIFAIVFISFSLPTIFSLFLTLHLFIKGRSTDVVEQTGGSQSAESAVKVLREYAFGVPVAIARAFVNQGLIIVAVSILSADELRIFRFLLIPKDLVNRTFNALLPLTFDRLYDSRPNRNRLLVIGFGAVALSCLWYVGGAIVLEYGYFDLLAFGVFMVMNLAVYTVLPIIWRAIYADRALQNMAVVLFSLGALLGAGWISRPETVSGIFVLMSVYLLCYITLTIKIAGLSKYSDKT</sequence>
<keyword evidence="1" id="KW-0472">Membrane</keyword>
<feature type="transmembrane region" description="Helical" evidence="1">
    <location>
        <begin position="87"/>
        <end position="110"/>
    </location>
</feature>
<dbReference type="Proteomes" id="UP000325385">
    <property type="component" value="Chromosome"/>
</dbReference>
<dbReference type="RefSeq" id="WP_192796897.1">
    <property type="nucleotide sequence ID" value="NZ_CP032228.1"/>
</dbReference>
<accession>A0A5P6NFN3</accession>